<gene>
    <name evidence="2" type="ORF">NCTC12905_01710</name>
</gene>
<dbReference type="AlphaFoldDB" id="A0A448V8F8"/>
<keyword evidence="2" id="KW-0347">Helicase</keyword>
<sequence>MYLYEDTILSKNRSNSQSHLFTNSTEEIKTSGLQRRDAITDEGLAHFKAAYPNETITKDDIFYYVYGILHSEDYRARYADNLSKELPRIPCVKSAKDFWMFVTAGRELGNLHVNYETVEPYPVTFKKGNPKLTDIKNPEKFYYVTEMKFAGNSKEKDKTTVFYNNNITITDIPLEAYEYIVNGKPALEWVMGRQCVKTDKKSGIVNDANCYAVETIGNPAYPLELFQRVITVSLETMKIVKNLPKLELRETE</sequence>
<evidence type="ECO:0000259" key="1">
    <source>
        <dbReference type="Pfam" id="PF18135"/>
    </source>
</evidence>
<reference evidence="2 3" key="1">
    <citation type="submission" date="2018-12" db="EMBL/GenBank/DDBJ databases">
        <authorList>
            <consortium name="Pathogen Informatics"/>
        </authorList>
    </citation>
    <scope>NUCLEOTIDE SEQUENCE [LARGE SCALE GENOMIC DNA]</scope>
    <source>
        <strain evidence="2 3">NCTC12905</strain>
    </source>
</reference>
<name>A0A448V8F8_BARVI</name>
<dbReference type="Proteomes" id="UP000274201">
    <property type="component" value="Chromosome"/>
</dbReference>
<protein>
    <submittedName>
        <fullName evidence="2">Predicted helicase</fullName>
    </submittedName>
</protein>
<evidence type="ECO:0000313" key="3">
    <source>
        <dbReference type="Proteomes" id="UP000274201"/>
    </source>
</evidence>
<proteinExistence type="predicted"/>
<accession>A0A448V8F8</accession>
<keyword evidence="2" id="KW-0378">Hydrolase</keyword>
<keyword evidence="2" id="KW-0067">ATP-binding</keyword>
<organism evidence="2 3">
    <name type="scientific">Bartonella vinsonii</name>
    <name type="common">Rochalimaea vinsonii</name>
    <dbReference type="NCBI Taxonomy" id="33047"/>
    <lineage>
        <taxon>Bacteria</taxon>
        <taxon>Pseudomonadati</taxon>
        <taxon>Pseudomonadota</taxon>
        <taxon>Alphaproteobacteria</taxon>
        <taxon>Hyphomicrobiales</taxon>
        <taxon>Bartonellaceae</taxon>
        <taxon>Bartonella</taxon>
    </lineage>
</organism>
<feature type="domain" description="Type ISP restriction-modification enzyme LLaBIII C-terminal specificity" evidence="1">
    <location>
        <begin position="15"/>
        <end position="224"/>
    </location>
</feature>
<keyword evidence="2" id="KW-0547">Nucleotide-binding</keyword>
<dbReference type="InterPro" id="IPR041635">
    <property type="entry name" value="Type_ISP_LLaBIII_C"/>
</dbReference>
<dbReference type="Pfam" id="PF18135">
    <property type="entry name" value="Type_ISP_C"/>
    <property type="match status" value="1"/>
</dbReference>
<dbReference type="EMBL" id="LR134529">
    <property type="protein sequence ID" value="VEJ46020.1"/>
    <property type="molecule type" value="Genomic_DNA"/>
</dbReference>
<dbReference type="GO" id="GO:0004386">
    <property type="term" value="F:helicase activity"/>
    <property type="evidence" value="ECO:0007669"/>
    <property type="project" value="UniProtKB-KW"/>
</dbReference>
<evidence type="ECO:0000313" key="2">
    <source>
        <dbReference type="EMBL" id="VEJ46020.1"/>
    </source>
</evidence>